<dbReference type="Proteomes" id="UP001201812">
    <property type="component" value="Unassembled WGS sequence"/>
</dbReference>
<accession>A0AAD4N9Q5</accession>
<comment type="subcellular location">
    <subcellularLocation>
        <location evidence="1">Nucleus</location>
    </subcellularLocation>
</comment>
<dbReference type="AlphaFoldDB" id="A0AAD4N9Q5"/>
<keyword evidence="3" id="KW-1185">Reference proteome</keyword>
<reference evidence="2" key="1">
    <citation type="submission" date="2022-01" db="EMBL/GenBank/DDBJ databases">
        <title>Genome Sequence Resource for Two Populations of Ditylenchus destructor, the Migratory Endoparasitic Phytonematode.</title>
        <authorList>
            <person name="Zhang H."/>
            <person name="Lin R."/>
            <person name="Xie B."/>
        </authorList>
    </citation>
    <scope>NUCLEOTIDE SEQUENCE</scope>
    <source>
        <strain evidence="2">BazhouSP</strain>
    </source>
</reference>
<proteinExistence type="predicted"/>
<sequence>MSSKRAAIIELYKQGQGVNNIARLLKMHKQSVIRAVSRFKELGTLEDRPRSGRPPDVRVQKAKKAIKAKLRRNPKRSMRMLAKEGEISNRTVRRLVNDELRKQSLKLQETTALTEEHKEERLKSSKRLLRRFTECRHREILFSDESYFLLQEGFNKQNTRIIAATREEANAYGRLVERSQFPKTLMVWAEYAGMGRHHWSSSNLARMSMQRTIKRMFFCR</sequence>
<evidence type="ECO:0000313" key="3">
    <source>
        <dbReference type="Proteomes" id="UP001201812"/>
    </source>
</evidence>
<dbReference type="Gene3D" id="1.10.10.10">
    <property type="entry name" value="Winged helix-like DNA-binding domain superfamily/Winged helix DNA-binding domain"/>
    <property type="match status" value="1"/>
</dbReference>
<dbReference type="Pfam" id="PF13551">
    <property type="entry name" value="HTH_29"/>
    <property type="match status" value="1"/>
</dbReference>
<organism evidence="2 3">
    <name type="scientific">Ditylenchus destructor</name>
    <dbReference type="NCBI Taxonomy" id="166010"/>
    <lineage>
        <taxon>Eukaryota</taxon>
        <taxon>Metazoa</taxon>
        <taxon>Ecdysozoa</taxon>
        <taxon>Nematoda</taxon>
        <taxon>Chromadorea</taxon>
        <taxon>Rhabditida</taxon>
        <taxon>Tylenchina</taxon>
        <taxon>Tylenchomorpha</taxon>
        <taxon>Sphaerularioidea</taxon>
        <taxon>Anguinidae</taxon>
        <taxon>Anguininae</taxon>
        <taxon>Ditylenchus</taxon>
    </lineage>
</organism>
<gene>
    <name evidence="2" type="ORF">DdX_05723</name>
</gene>
<dbReference type="InterPro" id="IPR009057">
    <property type="entry name" value="Homeodomain-like_sf"/>
</dbReference>
<evidence type="ECO:0000256" key="1">
    <source>
        <dbReference type="ARBA" id="ARBA00004123"/>
    </source>
</evidence>
<evidence type="ECO:0000313" key="2">
    <source>
        <dbReference type="EMBL" id="KAI1720336.1"/>
    </source>
</evidence>
<dbReference type="EMBL" id="JAKKPZ010000006">
    <property type="protein sequence ID" value="KAI1720336.1"/>
    <property type="molecule type" value="Genomic_DNA"/>
</dbReference>
<dbReference type="SUPFAM" id="SSF46689">
    <property type="entry name" value="Homeodomain-like"/>
    <property type="match status" value="1"/>
</dbReference>
<protein>
    <submittedName>
        <fullName evidence="2">Winged helix-turn helix domain-containing protein</fullName>
    </submittedName>
</protein>
<dbReference type="InterPro" id="IPR036388">
    <property type="entry name" value="WH-like_DNA-bd_sf"/>
</dbReference>
<dbReference type="PANTHER" id="PTHR46068:SF1">
    <property type="entry name" value="TRANSPOSASE IS30-LIKE HTH DOMAIN-CONTAINING PROTEIN"/>
    <property type="match status" value="1"/>
</dbReference>
<dbReference type="GO" id="GO:0005634">
    <property type="term" value="C:nucleus"/>
    <property type="evidence" value="ECO:0007669"/>
    <property type="project" value="UniProtKB-SubCell"/>
</dbReference>
<dbReference type="Gene3D" id="3.30.420.10">
    <property type="entry name" value="Ribonuclease H-like superfamily/Ribonuclease H"/>
    <property type="match status" value="1"/>
</dbReference>
<dbReference type="PANTHER" id="PTHR46068">
    <property type="entry name" value="PROTEIN CBG27172"/>
    <property type="match status" value="1"/>
</dbReference>
<comment type="caution">
    <text evidence="2">The sequence shown here is derived from an EMBL/GenBank/DDBJ whole genome shotgun (WGS) entry which is preliminary data.</text>
</comment>
<name>A0AAD4N9Q5_9BILA</name>
<dbReference type="GO" id="GO:0003676">
    <property type="term" value="F:nucleic acid binding"/>
    <property type="evidence" value="ECO:0007669"/>
    <property type="project" value="InterPro"/>
</dbReference>
<dbReference type="InterPro" id="IPR036397">
    <property type="entry name" value="RNaseH_sf"/>
</dbReference>